<name>A0A1V0SI84_9VIRU</name>
<dbReference type="Gene3D" id="3.30.40.220">
    <property type="match status" value="2"/>
</dbReference>
<dbReference type="EMBL" id="KY684108">
    <property type="protein sequence ID" value="ARF11429.1"/>
    <property type="molecule type" value="Genomic_DNA"/>
</dbReference>
<keyword evidence="1" id="KW-0175">Coiled coil</keyword>
<reference evidence="2" key="1">
    <citation type="journal article" date="2017" name="Science">
        <title>Giant viruses with an expanded complement of translation system components.</title>
        <authorList>
            <person name="Schulz F."/>
            <person name="Yutin N."/>
            <person name="Ivanova N.N."/>
            <person name="Ortega D.R."/>
            <person name="Lee T.K."/>
            <person name="Vierheilig J."/>
            <person name="Daims H."/>
            <person name="Horn M."/>
            <person name="Wagner M."/>
            <person name="Jensen G.J."/>
            <person name="Kyrpides N.C."/>
            <person name="Koonin E.V."/>
            <person name="Woyke T."/>
        </authorList>
    </citation>
    <scope>NUCLEOTIDE SEQUENCE</scope>
    <source>
        <strain evidence="2">KNV1</strain>
    </source>
</reference>
<organism evidence="2">
    <name type="scientific">Klosneuvirus KNV1</name>
    <dbReference type="NCBI Taxonomy" id="1977640"/>
    <lineage>
        <taxon>Viruses</taxon>
        <taxon>Varidnaviria</taxon>
        <taxon>Bamfordvirae</taxon>
        <taxon>Nucleocytoviricota</taxon>
        <taxon>Megaviricetes</taxon>
        <taxon>Imitervirales</taxon>
        <taxon>Mimiviridae</taxon>
        <taxon>Klosneuvirinae</taxon>
        <taxon>Klosneuvirus</taxon>
    </lineage>
</organism>
<protein>
    <submittedName>
        <fullName evidence="2">Uncharacterized protein</fullName>
    </submittedName>
</protein>
<evidence type="ECO:0000256" key="1">
    <source>
        <dbReference type="SAM" id="Coils"/>
    </source>
</evidence>
<feature type="coiled-coil region" evidence="1">
    <location>
        <begin position="133"/>
        <end position="160"/>
    </location>
</feature>
<accession>A0A1V0SI84</accession>
<evidence type="ECO:0000313" key="2">
    <source>
        <dbReference type="EMBL" id="ARF11429.1"/>
    </source>
</evidence>
<sequence>MDKQCLECNEDKPISEFPCRGIYKDKNLCHKCIIKARNANRYKKINVVDTEKQCVECNETKPNEGFPSKGPNKDKNICKNCVIKIGRKNYYEQNKKIISDKQKVYLKKNKVRKTQSNKEYRNKNIIRLKEKSKKYYEQNKENIKNKVKQYCNNNKEKKKQSDQNYRKNNIEKIKNSQKIYRKNNLIKRLLSTAKANDSKKKLEFDLTEEDILNKLKEQNNKCFYCNIELLITGDQESNRFGQMSIDRKDSTLGHTTSNCVISCLFCNRSKSASTIEDYKLYINAIKNNTINDVIKNQPKNTKWATDLSRRMKKYCAMDDIKSEFTPEIVRELYKKQEGNDYFTKLPLINTIKAYFPFKSSIDRLDNNKPHTLDNCVLVCHAGNMGRNAASKEKYIEYINKIKQLK</sequence>
<proteinExistence type="predicted"/>
<gene>
    <name evidence="2" type="ORF">Klosneuvirus_1_286</name>
</gene>